<dbReference type="GO" id="GO:0043130">
    <property type="term" value="F:ubiquitin binding"/>
    <property type="evidence" value="ECO:0007669"/>
    <property type="project" value="TreeGrafter"/>
</dbReference>
<evidence type="ECO:0000256" key="1">
    <source>
        <dbReference type="SAM" id="Phobius"/>
    </source>
</evidence>
<gene>
    <name evidence="2" type="ORF">HXX76_012240</name>
</gene>
<evidence type="ECO:0008006" key="4">
    <source>
        <dbReference type="Google" id="ProtNLM"/>
    </source>
</evidence>
<dbReference type="EMBL" id="JAEHOC010000039">
    <property type="protein sequence ID" value="KAG2427586.1"/>
    <property type="molecule type" value="Genomic_DNA"/>
</dbReference>
<keyword evidence="1" id="KW-0472">Membrane</keyword>
<dbReference type="OrthoDB" id="547225at2759"/>
<keyword evidence="1" id="KW-0812">Transmembrane</keyword>
<comment type="caution">
    <text evidence="2">The sequence shown here is derived from an EMBL/GenBank/DDBJ whole genome shotgun (WGS) entry which is preliminary data.</text>
</comment>
<dbReference type="PANTHER" id="PTHR19862:SF14">
    <property type="entry name" value="WD REPEAT-CONTAINING PROTEIN 48"/>
    <property type="match status" value="1"/>
</dbReference>
<dbReference type="GO" id="GO:0000724">
    <property type="term" value="P:double-strand break repair via homologous recombination"/>
    <property type="evidence" value="ECO:0007669"/>
    <property type="project" value="TreeGrafter"/>
</dbReference>
<keyword evidence="1" id="KW-1133">Transmembrane helix</keyword>
<dbReference type="InterPro" id="IPR051246">
    <property type="entry name" value="WDR48"/>
</dbReference>
<accession>A0A835VWE3</accession>
<protein>
    <recommendedName>
        <fullName evidence="4">TRP C-terminal domain-containing protein</fullName>
    </recommendedName>
</protein>
<feature type="transmembrane region" description="Helical" evidence="1">
    <location>
        <begin position="178"/>
        <end position="198"/>
    </location>
</feature>
<dbReference type="PANTHER" id="PTHR19862">
    <property type="entry name" value="WD REPEAT-CONTAINING PROTEIN 48"/>
    <property type="match status" value="1"/>
</dbReference>
<evidence type="ECO:0000313" key="3">
    <source>
        <dbReference type="Proteomes" id="UP000650467"/>
    </source>
</evidence>
<reference evidence="2" key="1">
    <citation type="journal article" date="2020" name="bioRxiv">
        <title>Comparative genomics of Chlamydomonas.</title>
        <authorList>
            <person name="Craig R.J."/>
            <person name="Hasan A.R."/>
            <person name="Ness R.W."/>
            <person name="Keightley P.D."/>
        </authorList>
    </citation>
    <scope>NUCLEOTIDE SEQUENCE</scope>
    <source>
        <strain evidence="2">SAG 7.73</strain>
    </source>
</reference>
<feature type="transmembrane region" description="Helical" evidence="1">
    <location>
        <begin position="205"/>
        <end position="228"/>
    </location>
</feature>
<dbReference type="Proteomes" id="UP000650467">
    <property type="component" value="Unassembled WGS sequence"/>
</dbReference>
<name>A0A835VWE3_CHLIN</name>
<feature type="transmembrane region" description="Helical" evidence="1">
    <location>
        <begin position="38"/>
        <end position="64"/>
    </location>
</feature>
<feature type="transmembrane region" description="Helical" evidence="1">
    <location>
        <begin position="151"/>
        <end position="172"/>
    </location>
</feature>
<organism evidence="2 3">
    <name type="scientific">Chlamydomonas incerta</name>
    <dbReference type="NCBI Taxonomy" id="51695"/>
    <lineage>
        <taxon>Eukaryota</taxon>
        <taxon>Viridiplantae</taxon>
        <taxon>Chlorophyta</taxon>
        <taxon>core chlorophytes</taxon>
        <taxon>Chlorophyceae</taxon>
        <taxon>CS clade</taxon>
        <taxon>Chlamydomonadales</taxon>
        <taxon>Chlamydomonadaceae</taxon>
        <taxon>Chlamydomonas</taxon>
    </lineage>
</organism>
<feature type="transmembrane region" description="Helical" evidence="1">
    <location>
        <begin position="240"/>
        <end position="265"/>
    </location>
</feature>
<feature type="transmembrane region" description="Helical" evidence="1">
    <location>
        <begin position="98"/>
        <end position="125"/>
    </location>
</feature>
<dbReference type="AlphaFoldDB" id="A0A835VWE3"/>
<keyword evidence="3" id="KW-1185">Reference proteome</keyword>
<sequence>MPGGLLSTSSTARGSVTNASLALVHVDQALGLPNQLGIVLMVAVFVLYPALAQAALSVFSCIIIDDGQGPLAENQRATWPWGYWARDMNMQCYTGMHMALYVPIGIVSVLVFCFAPPFISLAIMYRVRQRLATFHTKAVYGFLYKRYRPRWYFWESILLLQTLALVAVDVVSRSVPTLYRALLLLAALIIISSVNMVCSPMRSQMLLVLEFISQMTLCMTITLSLFFIDGETDTSYLGAVPAGVVGVIIIVLNLGLMLVFTALMIRHSSQALQPVEQSWHQ</sequence>
<evidence type="ECO:0000313" key="2">
    <source>
        <dbReference type="EMBL" id="KAG2427586.1"/>
    </source>
</evidence>
<proteinExistence type="predicted"/>